<gene>
    <name evidence="1" type="ORF">SAMN06297358_3118</name>
</gene>
<sequence>MSIFNPFWPFRKAKRIVEILKTKVQDRKALQEIKADYLAFKKQSGTARFDHSQDKWLPYVGDKTTLTPFEPHYTYHPAWAARIIAKIKPHKHVDISSSLRFCTMISAFVPTDFYDFRPANLKLSNLNCRQANLLNLPFANNSVPSLSCMHTIEHIGLGRYGDEIDYNGDLKAMNELVRVLAKDGHLLIVVPIGKPRLEFNAHRIYSYDQITSYFKDLHLKEFSLIPDDFEPFGLIENASKEFADQQYWGCGCFWFSK</sequence>
<protein>
    <recommendedName>
        <fullName evidence="3">DUF268 domain-containing protein</fullName>
    </recommendedName>
</protein>
<evidence type="ECO:0000313" key="1">
    <source>
        <dbReference type="EMBL" id="SOD18656.1"/>
    </source>
</evidence>
<keyword evidence="2" id="KW-1185">Reference proteome</keyword>
<dbReference type="Gene3D" id="3.40.50.150">
    <property type="entry name" value="Vaccinia Virus protein VP39"/>
    <property type="match status" value="1"/>
</dbReference>
<dbReference type="OrthoDB" id="9792586at2"/>
<evidence type="ECO:0008006" key="3">
    <source>
        <dbReference type="Google" id="ProtNLM"/>
    </source>
</evidence>
<dbReference type="AlphaFoldDB" id="A0A286A9R8"/>
<dbReference type="SUPFAM" id="SSF53335">
    <property type="entry name" value="S-adenosyl-L-methionine-dependent methyltransferases"/>
    <property type="match status" value="1"/>
</dbReference>
<dbReference type="RefSeq" id="WP_097132926.1">
    <property type="nucleotide sequence ID" value="NZ_SSBV01000003.1"/>
</dbReference>
<name>A0A286A9R8_9SPHI</name>
<dbReference type="Proteomes" id="UP000219281">
    <property type="component" value="Unassembled WGS sequence"/>
</dbReference>
<reference evidence="2" key="1">
    <citation type="submission" date="2017-09" db="EMBL/GenBank/DDBJ databases">
        <authorList>
            <person name="Varghese N."/>
            <person name="Submissions S."/>
        </authorList>
    </citation>
    <scope>NUCLEOTIDE SEQUENCE [LARGE SCALE GENOMIC DNA]</scope>
    <source>
        <strain evidence="2">CGMCC 1.12803</strain>
    </source>
</reference>
<evidence type="ECO:0000313" key="2">
    <source>
        <dbReference type="Proteomes" id="UP000219281"/>
    </source>
</evidence>
<dbReference type="InterPro" id="IPR029063">
    <property type="entry name" value="SAM-dependent_MTases_sf"/>
</dbReference>
<accession>A0A286A9R8</accession>
<proteinExistence type="predicted"/>
<dbReference type="Pfam" id="PF03269">
    <property type="entry name" value="DUF268"/>
    <property type="match status" value="1"/>
</dbReference>
<organism evidence="1 2">
    <name type="scientific">Pedobacter xixiisoli</name>
    <dbReference type="NCBI Taxonomy" id="1476464"/>
    <lineage>
        <taxon>Bacteria</taxon>
        <taxon>Pseudomonadati</taxon>
        <taxon>Bacteroidota</taxon>
        <taxon>Sphingobacteriia</taxon>
        <taxon>Sphingobacteriales</taxon>
        <taxon>Sphingobacteriaceae</taxon>
        <taxon>Pedobacter</taxon>
    </lineage>
</organism>
<dbReference type="EMBL" id="OCMT01000003">
    <property type="protein sequence ID" value="SOD18656.1"/>
    <property type="molecule type" value="Genomic_DNA"/>
</dbReference>
<dbReference type="InterPro" id="IPR004951">
    <property type="entry name" value="DUF268_CAE_spp"/>
</dbReference>